<sequence>MAGLPLDQAQQRIEQDYPGASVRTAPADIPPSLSSYVISDRVETCSPYAVVLELGTRMPELHDMTLEDATATLAATRVRISFLPQEAGLDWTVVTQNPGAGELIHYDTSADVEVVAPVSPSPSPTPEATPTQGPVAPPPSTVTVPSVEGMDLTQARRTLASADLPLRLHPDSPRAGTVAGQDPAAGSRVARGTMVTVRLAAAKEQEDHGPGASAGATSTIVTGALAVVLVLIVIGFLARGVIRGRPTPPPPREARPRPPSVVYVAHADPAPVVKIRLTERTPRTTWPGVQVEAHADPGRQELRETRR</sequence>
<dbReference type="AlphaFoldDB" id="A0A940WTG5"/>
<evidence type="ECO:0000259" key="3">
    <source>
        <dbReference type="PROSITE" id="PS51178"/>
    </source>
</evidence>
<feature type="region of interest" description="Disordered" evidence="1">
    <location>
        <begin position="116"/>
        <end position="142"/>
    </location>
</feature>
<feature type="compositionally biased region" description="Basic and acidic residues" evidence="1">
    <location>
        <begin position="293"/>
        <end position="307"/>
    </location>
</feature>
<gene>
    <name evidence="4" type="ORF">JOL79_23570</name>
</gene>
<reference evidence="4" key="1">
    <citation type="submission" date="2021-02" db="EMBL/GenBank/DDBJ databases">
        <title>Draft genome sequence of Microbispora sp. RL4-1S isolated from rice leaves in Thailand.</title>
        <authorList>
            <person name="Muangham S."/>
            <person name="Duangmal K."/>
        </authorList>
    </citation>
    <scope>NUCLEOTIDE SEQUENCE</scope>
    <source>
        <strain evidence="4">RL4-1S</strain>
    </source>
</reference>
<keyword evidence="2" id="KW-0812">Transmembrane</keyword>
<name>A0A940WTG5_9ACTN</name>
<organism evidence="4 5">
    <name type="scientific">Microbispora oryzae</name>
    <dbReference type="NCBI Taxonomy" id="2806554"/>
    <lineage>
        <taxon>Bacteria</taxon>
        <taxon>Bacillati</taxon>
        <taxon>Actinomycetota</taxon>
        <taxon>Actinomycetes</taxon>
        <taxon>Streptosporangiales</taxon>
        <taxon>Streptosporangiaceae</taxon>
        <taxon>Microbispora</taxon>
    </lineage>
</organism>
<keyword evidence="5" id="KW-1185">Reference proteome</keyword>
<feature type="transmembrane region" description="Helical" evidence="2">
    <location>
        <begin position="220"/>
        <end position="242"/>
    </location>
</feature>
<evidence type="ECO:0000313" key="4">
    <source>
        <dbReference type="EMBL" id="MBP2706791.1"/>
    </source>
</evidence>
<dbReference type="Pfam" id="PF03793">
    <property type="entry name" value="PASTA"/>
    <property type="match status" value="1"/>
</dbReference>
<dbReference type="Proteomes" id="UP000674234">
    <property type="component" value="Unassembled WGS sequence"/>
</dbReference>
<keyword evidence="2" id="KW-1133">Transmembrane helix</keyword>
<proteinExistence type="predicted"/>
<dbReference type="Gene3D" id="3.30.10.20">
    <property type="match status" value="1"/>
</dbReference>
<dbReference type="SMART" id="SM00740">
    <property type="entry name" value="PASTA"/>
    <property type="match status" value="1"/>
</dbReference>
<feature type="region of interest" description="Disordered" evidence="1">
    <location>
        <begin position="284"/>
        <end position="307"/>
    </location>
</feature>
<dbReference type="EMBL" id="JAFCNB010000014">
    <property type="protein sequence ID" value="MBP2706791.1"/>
    <property type="molecule type" value="Genomic_DNA"/>
</dbReference>
<dbReference type="PROSITE" id="PS51178">
    <property type="entry name" value="PASTA"/>
    <property type="match status" value="1"/>
</dbReference>
<dbReference type="CDD" id="cd06577">
    <property type="entry name" value="PASTA_pknB"/>
    <property type="match status" value="1"/>
</dbReference>
<comment type="caution">
    <text evidence="4">The sequence shown here is derived from an EMBL/GenBank/DDBJ whole genome shotgun (WGS) entry which is preliminary data.</text>
</comment>
<keyword evidence="2" id="KW-0472">Membrane</keyword>
<feature type="domain" description="PASTA" evidence="3">
    <location>
        <begin position="138"/>
        <end position="201"/>
    </location>
</feature>
<dbReference type="RefSeq" id="WP_210158072.1">
    <property type="nucleotide sequence ID" value="NZ_JAFCNB010000014.1"/>
</dbReference>
<dbReference type="InterPro" id="IPR005543">
    <property type="entry name" value="PASTA_dom"/>
</dbReference>
<feature type="region of interest" description="Disordered" evidence="1">
    <location>
        <begin position="166"/>
        <end position="190"/>
    </location>
</feature>
<evidence type="ECO:0000256" key="1">
    <source>
        <dbReference type="SAM" id="MobiDB-lite"/>
    </source>
</evidence>
<evidence type="ECO:0000256" key="2">
    <source>
        <dbReference type="SAM" id="Phobius"/>
    </source>
</evidence>
<evidence type="ECO:0000313" key="5">
    <source>
        <dbReference type="Proteomes" id="UP000674234"/>
    </source>
</evidence>
<accession>A0A940WTG5</accession>
<protein>
    <submittedName>
        <fullName evidence="4">PASTA domain-containing protein</fullName>
    </submittedName>
</protein>